<dbReference type="AlphaFoldDB" id="A0A4Y3PC58"/>
<dbReference type="Pfam" id="PF00583">
    <property type="entry name" value="Acetyltransf_1"/>
    <property type="match status" value="1"/>
</dbReference>
<name>A0A4Y3PC58_BREPA</name>
<feature type="domain" description="N-acetyltransferase" evidence="1">
    <location>
        <begin position="10"/>
        <end position="157"/>
    </location>
</feature>
<comment type="caution">
    <text evidence="2">The sequence shown here is derived from an EMBL/GenBank/DDBJ whole genome shotgun (WGS) entry which is preliminary data.</text>
</comment>
<dbReference type="InterPro" id="IPR050276">
    <property type="entry name" value="MshD_Acetyltransferase"/>
</dbReference>
<dbReference type="GO" id="GO:0016747">
    <property type="term" value="F:acyltransferase activity, transferring groups other than amino-acyl groups"/>
    <property type="evidence" value="ECO:0007669"/>
    <property type="project" value="InterPro"/>
</dbReference>
<proteinExistence type="predicted"/>
<gene>
    <name evidence="2" type="ORF">BPA01_15620</name>
</gene>
<dbReference type="PROSITE" id="PS51186">
    <property type="entry name" value="GNAT"/>
    <property type="match status" value="1"/>
</dbReference>
<protein>
    <recommendedName>
        <fullName evidence="1">N-acetyltransferase domain-containing protein</fullName>
    </recommendedName>
</protein>
<dbReference type="STRING" id="54914.AV540_01835"/>
<dbReference type="PANTHER" id="PTHR43617">
    <property type="entry name" value="L-AMINO ACID N-ACETYLTRANSFERASE"/>
    <property type="match status" value="1"/>
</dbReference>
<dbReference type="RefSeq" id="WP_122966346.1">
    <property type="nucleotide sequence ID" value="NZ_BJMH01000006.1"/>
</dbReference>
<accession>A0A4Y3PC58</accession>
<dbReference type="EMBL" id="BJMH01000006">
    <property type="protein sequence ID" value="GEB31982.1"/>
    <property type="molecule type" value="Genomic_DNA"/>
</dbReference>
<sequence>MHTTRATTLAIVETLTEQQLTMLKELEQEAFGVHGAIDEWVLVPLARHGCLILFQEEGDAKPVGVCELMRDFRNPDHVYMYGYLIRSDKKGLGYGFAFLEQILDRLRKDGFAKVCLTVSPDNKGAVALYQKAGFQIVETRIAEYGSGNDRYYMEKSL</sequence>
<dbReference type="CDD" id="cd04301">
    <property type="entry name" value="NAT_SF"/>
    <property type="match status" value="1"/>
</dbReference>
<keyword evidence="3" id="KW-1185">Reference proteome</keyword>
<dbReference type="InterPro" id="IPR000182">
    <property type="entry name" value="GNAT_dom"/>
</dbReference>
<organism evidence="2 3">
    <name type="scientific">Brevibacillus parabrevis</name>
    <dbReference type="NCBI Taxonomy" id="54914"/>
    <lineage>
        <taxon>Bacteria</taxon>
        <taxon>Bacillati</taxon>
        <taxon>Bacillota</taxon>
        <taxon>Bacilli</taxon>
        <taxon>Bacillales</taxon>
        <taxon>Paenibacillaceae</taxon>
        <taxon>Brevibacillus</taxon>
    </lineage>
</organism>
<dbReference type="Proteomes" id="UP000316882">
    <property type="component" value="Unassembled WGS sequence"/>
</dbReference>
<dbReference type="SUPFAM" id="SSF55729">
    <property type="entry name" value="Acyl-CoA N-acyltransferases (Nat)"/>
    <property type="match status" value="1"/>
</dbReference>
<evidence type="ECO:0000313" key="3">
    <source>
        <dbReference type="Proteomes" id="UP000316882"/>
    </source>
</evidence>
<dbReference type="InterPro" id="IPR016181">
    <property type="entry name" value="Acyl_CoA_acyltransferase"/>
</dbReference>
<evidence type="ECO:0000313" key="2">
    <source>
        <dbReference type="EMBL" id="GEB31982.1"/>
    </source>
</evidence>
<dbReference type="PANTHER" id="PTHR43617:SF34">
    <property type="entry name" value="PUTATIVE-RELATED"/>
    <property type="match status" value="1"/>
</dbReference>
<reference evidence="2 3" key="1">
    <citation type="submission" date="2019-06" db="EMBL/GenBank/DDBJ databases">
        <title>Whole genome shotgun sequence of Brevibacillus parabrevis NBRC 12334.</title>
        <authorList>
            <person name="Hosoyama A."/>
            <person name="Uohara A."/>
            <person name="Ohji S."/>
            <person name="Ichikawa N."/>
        </authorList>
    </citation>
    <scope>NUCLEOTIDE SEQUENCE [LARGE SCALE GENOMIC DNA]</scope>
    <source>
        <strain evidence="2 3">NBRC 12334</strain>
    </source>
</reference>
<evidence type="ECO:0000259" key="1">
    <source>
        <dbReference type="PROSITE" id="PS51186"/>
    </source>
</evidence>
<dbReference type="Gene3D" id="3.40.630.30">
    <property type="match status" value="1"/>
</dbReference>